<comment type="similarity">
    <text evidence="2">In the N-terminal section; belongs to the PMEI family.</text>
</comment>
<dbReference type="AlphaFoldDB" id="A0AAD4XLX6"/>
<evidence type="ECO:0000256" key="2">
    <source>
        <dbReference type="ARBA" id="ARBA00006027"/>
    </source>
</evidence>
<reference evidence="13" key="1">
    <citation type="submission" date="2022-04" db="EMBL/GenBank/DDBJ databases">
        <title>A functionally conserved STORR gene fusion in Papaver species that diverged 16.8 million years ago.</title>
        <authorList>
            <person name="Catania T."/>
        </authorList>
    </citation>
    <scope>NUCLEOTIDE SEQUENCE</scope>
    <source>
        <strain evidence="13">S-188037</strain>
    </source>
</reference>
<sequence length="588" mass="64301">MATMKETFAGTPQFGDRLSFARKTKMLFFIIFSSLLTINGVIAGESMLTNSNTSVYLSTSHVVLKSSCSSTLYPELCYSYIASISGGVAESLRSKKDVIELSINITCEVVWQNYFTISMLIKNRKNVSHREKEALHDCLEMVDETLDELHEARDDLKVYPNKTTLAQQASHLKTLVSAAITNQDTCLDGFSYNKADKIVRDALIKGQQHVHKMCSNVLAMIKNLTDTDMENERYISGRKSEETVDNSSLESQSTDGFPEWLSEGDRGLLQSTTVTVNATVAADGSGDFSTVSAAVAAAPQKSTRRYIIRIKAGVYRENVEVTKKKTNLMFLGDGRKKTIITGSKNVVDGSTTFKSATVAIVGNGFLAKGITFKNTAGPSKHQAVALRVGSDLSAFYECDILAYQDTLYVHSLRQFYINCLVAGTVDFIFGNGAVVLQDCDIHARRPNSGQKNMITAQGRTDPNQNTGIVIQKSRISATSDLLPVKSSFPTFLGRPWKQYSRTVIMQSSISSVIVPAGWSEWAGAFALDTLFYAEYLNTGPGAGTSGRVTWKGYRTLTSASEATPFTVANFVAGSSWLRHTGFPFSVGL</sequence>
<evidence type="ECO:0000256" key="1">
    <source>
        <dbReference type="ARBA" id="ARBA00005184"/>
    </source>
</evidence>
<dbReference type="CDD" id="cd15798">
    <property type="entry name" value="PMEI-like_3"/>
    <property type="match status" value="1"/>
</dbReference>
<dbReference type="PROSITE" id="PS00800">
    <property type="entry name" value="PECTINESTERASE_1"/>
    <property type="match status" value="1"/>
</dbReference>
<dbReference type="Pfam" id="PF01095">
    <property type="entry name" value="Pectinesterase"/>
    <property type="match status" value="1"/>
</dbReference>
<dbReference type="FunFam" id="1.20.140.40:FF:000010">
    <property type="entry name" value="Pectinesterase"/>
    <property type="match status" value="1"/>
</dbReference>
<dbReference type="InterPro" id="IPR011050">
    <property type="entry name" value="Pectin_lyase_fold/virulence"/>
</dbReference>
<dbReference type="FunFam" id="2.160.20.10:FF:000001">
    <property type="entry name" value="Pectinesterase"/>
    <property type="match status" value="1"/>
</dbReference>
<dbReference type="PROSITE" id="PS00503">
    <property type="entry name" value="PECTINESTERASE_2"/>
    <property type="match status" value="1"/>
</dbReference>
<dbReference type="EMBL" id="JAJJMB010007176">
    <property type="protein sequence ID" value="KAI3931518.1"/>
    <property type="molecule type" value="Genomic_DNA"/>
</dbReference>
<keyword evidence="6 10" id="KW-0063">Aspartyl esterase</keyword>
<keyword evidence="8" id="KW-0325">Glycoprotein</keyword>
<evidence type="ECO:0000256" key="4">
    <source>
        <dbReference type="ARBA" id="ARBA00013229"/>
    </source>
</evidence>
<evidence type="ECO:0000256" key="11">
    <source>
        <dbReference type="SAM" id="MobiDB-lite"/>
    </source>
</evidence>
<dbReference type="InterPro" id="IPR000070">
    <property type="entry name" value="Pectinesterase_cat"/>
</dbReference>
<dbReference type="Pfam" id="PF04043">
    <property type="entry name" value="PMEI"/>
    <property type="match status" value="1"/>
</dbReference>
<evidence type="ECO:0000256" key="9">
    <source>
        <dbReference type="PROSITE-ProRule" id="PRU10040"/>
    </source>
</evidence>
<dbReference type="InterPro" id="IPR035513">
    <property type="entry name" value="Invertase/methylesterase_inhib"/>
</dbReference>
<comment type="similarity">
    <text evidence="3">In the C-terminal section; belongs to the pectinesterase family.</text>
</comment>
<evidence type="ECO:0000256" key="10">
    <source>
        <dbReference type="RuleBase" id="RU000589"/>
    </source>
</evidence>
<comment type="caution">
    <text evidence="13">The sequence shown here is derived from an EMBL/GenBank/DDBJ whole genome shotgun (WGS) entry which is preliminary data.</text>
</comment>
<comment type="subcellular location">
    <subcellularLocation>
        <location evidence="10">Secreted</location>
        <location evidence="10">Cell wall</location>
    </subcellularLocation>
</comment>
<dbReference type="GO" id="GO:0030599">
    <property type="term" value="F:pectinesterase activity"/>
    <property type="evidence" value="ECO:0007669"/>
    <property type="project" value="UniProtKB-UniRule"/>
</dbReference>
<keyword evidence="14" id="KW-1185">Reference proteome</keyword>
<dbReference type="InterPro" id="IPR012334">
    <property type="entry name" value="Pectin_lyas_fold"/>
</dbReference>
<dbReference type="InterPro" id="IPR018040">
    <property type="entry name" value="Pectinesterase_Tyr_AS"/>
</dbReference>
<dbReference type="Gene3D" id="2.160.20.10">
    <property type="entry name" value="Single-stranded right-handed beta-helix, Pectin lyase-like"/>
    <property type="match status" value="1"/>
</dbReference>
<proteinExistence type="inferred from homology"/>
<dbReference type="Gene3D" id="1.20.140.40">
    <property type="entry name" value="Invertase/pectin methylesterase inhibitor family protein"/>
    <property type="match status" value="1"/>
</dbReference>
<protein>
    <recommendedName>
        <fullName evidence="4 10">Pectinesterase</fullName>
        <ecNumber evidence="4 10">3.1.1.11</ecNumber>
    </recommendedName>
</protein>
<comment type="catalytic activity">
    <reaction evidence="10">
        <text>[(1-&gt;4)-alpha-D-galacturonosyl methyl ester](n) + n H2O = [(1-&gt;4)-alpha-D-galacturonosyl](n) + n methanol + n H(+)</text>
        <dbReference type="Rhea" id="RHEA:22380"/>
        <dbReference type="Rhea" id="RHEA-COMP:14570"/>
        <dbReference type="Rhea" id="RHEA-COMP:14573"/>
        <dbReference type="ChEBI" id="CHEBI:15377"/>
        <dbReference type="ChEBI" id="CHEBI:15378"/>
        <dbReference type="ChEBI" id="CHEBI:17790"/>
        <dbReference type="ChEBI" id="CHEBI:140522"/>
        <dbReference type="ChEBI" id="CHEBI:140523"/>
        <dbReference type="EC" id="3.1.1.11"/>
    </reaction>
</comment>
<feature type="domain" description="Pectinesterase inhibitor" evidence="12">
    <location>
        <begin position="59"/>
        <end position="220"/>
    </location>
</feature>
<keyword evidence="10" id="KW-0964">Secreted</keyword>
<dbReference type="SUPFAM" id="SSF101148">
    <property type="entry name" value="Plant invertase/pectin methylesterase inhibitor"/>
    <property type="match status" value="1"/>
</dbReference>
<dbReference type="SUPFAM" id="SSF51126">
    <property type="entry name" value="Pectin lyase-like"/>
    <property type="match status" value="1"/>
</dbReference>
<dbReference type="GO" id="GO:0042545">
    <property type="term" value="P:cell wall modification"/>
    <property type="evidence" value="ECO:0007669"/>
    <property type="project" value="UniProtKB-UniRule"/>
</dbReference>
<gene>
    <name evidence="13" type="ORF">MKW98_017216</name>
</gene>
<dbReference type="EC" id="3.1.1.11" evidence="4 10"/>
<evidence type="ECO:0000259" key="12">
    <source>
        <dbReference type="SMART" id="SM00856"/>
    </source>
</evidence>
<keyword evidence="5 10" id="KW-0378">Hydrolase</keyword>
<keyword evidence="10" id="KW-0961">Cell wall biogenesis/degradation</keyword>
<accession>A0AAD4XLX6</accession>
<evidence type="ECO:0000256" key="5">
    <source>
        <dbReference type="ARBA" id="ARBA00022801"/>
    </source>
</evidence>
<feature type="active site" evidence="9">
    <location>
        <position position="426"/>
    </location>
</feature>
<dbReference type="SMART" id="SM00856">
    <property type="entry name" value="PMEI"/>
    <property type="match status" value="1"/>
</dbReference>
<evidence type="ECO:0000313" key="14">
    <source>
        <dbReference type="Proteomes" id="UP001202328"/>
    </source>
</evidence>
<name>A0AAD4XLX6_9MAGN</name>
<dbReference type="GO" id="GO:0045490">
    <property type="term" value="P:pectin catabolic process"/>
    <property type="evidence" value="ECO:0007669"/>
    <property type="project" value="UniProtKB-UniRule"/>
</dbReference>
<feature type="compositionally biased region" description="Polar residues" evidence="11">
    <location>
        <begin position="245"/>
        <end position="255"/>
    </location>
</feature>
<dbReference type="NCBIfam" id="TIGR01614">
    <property type="entry name" value="PME_inhib"/>
    <property type="match status" value="1"/>
</dbReference>
<evidence type="ECO:0000256" key="3">
    <source>
        <dbReference type="ARBA" id="ARBA00007786"/>
    </source>
</evidence>
<dbReference type="PANTHER" id="PTHR31707">
    <property type="entry name" value="PECTINESTERASE"/>
    <property type="match status" value="1"/>
</dbReference>
<dbReference type="GO" id="GO:0004857">
    <property type="term" value="F:enzyme inhibitor activity"/>
    <property type="evidence" value="ECO:0007669"/>
    <property type="project" value="InterPro"/>
</dbReference>
<evidence type="ECO:0000256" key="6">
    <source>
        <dbReference type="ARBA" id="ARBA00023085"/>
    </source>
</evidence>
<comment type="function">
    <text evidence="10">Acts in the modification of cell walls via demethylesterification of cell wall pectin.</text>
</comment>
<dbReference type="InterPro" id="IPR033131">
    <property type="entry name" value="Pectinesterase_Asp_AS"/>
</dbReference>
<evidence type="ECO:0000313" key="13">
    <source>
        <dbReference type="EMBL" id="KAI3931518.1"/>
    </source>
</evidence>
<evidence type="ECO:0000256" key="7">
    <source>
        <dbReference type="ARBA" id="ARBA00023157"/>
    </source>
</evidence>
<dbReference type="Proteomes" id="UP001202328">
    <property type="component" value="Unassembled WGS sequence"/>
</dbReference>
<keyword evidence="10" id="KW-0134">Cell wall</keyword>
<evidence type="ECO:0000256" key="8">
    <source>
        <dbReference type="ARBA" id="ARBA00023180"/>
    </source>
</evidence>
<keyword evidence="7" id="KW-1015">Disulfide bond</keyword>
<comment type="pathway">
    <text evidence="1 10">Glycan metabolism; pectin degradation; 2-dehydro-3-deoxy-D-gluconate from pectin: step 1/5.</text>
</comment>
<dbReference type="InterPro" id="IPR006501">
    <property type="entry name" value="Pectinesterase_inhib_dom"/>
</dbReference>
<organism evidence="13 14">
    <name type="scientific">Papaver atlanticum</name>
    <dbReference type="NCBI Taxonomy" id="357466"/>
    <lineage>
        <taxon>Eukaryota</taxon>
        <taxon>Viridiplantae</taxon>
        <taxon>Streptophyta</taxon>
        <taxon>Embryophyta</taxon>
        <taxon>Tracheophyta</taxon>
        <taxon>Spermatophyta</taxon>
        <taxon>Magnoliopsida</taxon>
        <taxon>Ranunculales</taxon>
        <taxon>Papaveraceae</taxon>
        <taxon>Papaveroideae</taxon>
        <taxon>Papaver</taxon>
    </lineage>
</organism>
<feature type="region of interest" description="Disordered" evidence="11">
    <location>
        <begin position="237"/>
        <end position="256"/>
    </location>
</feature>